<dbReference type="RefSeq" id="WP_058292859.1">
    <property type="nucleotide sequence ID" value="NZ_JGYD01000027.1"/>
</dbReference>
<evidence type="ECO:0000313" key="2">
    <source>
        <dbReference type="Proteomes" id="UP000053577"/>
    </source>
</evidence>
<dbReference type="PATRIC" id="fig|61435.5.peg.1155"/>
<dbReference type="AlphaFoldDB" id="A0A0V8LXU0"/>
<proteinExistence type="predicted"/>
<accession>A0A0V8LXU0</accession>
<protein>
    <submittedName>
        <fullName evidence="1">Uncharacterized protein</fullName>
    </submittedName>
</protein>
<dbReference type="EMBL" id="JGYD01000027">
    <property type="protein sequence ID" value="KSV16327.1"/>
    <property type="molecule type" value="Genomic_DNA"/>
</dbReference>
<sequence length="174" mass="20500">MPKWYGGYVLNGGESSTEEWKIQWGRVGRWFERVNQIRIVSETPGTDLEAGDFDVIIAFFENCYHLRDWLEVSRPDLNKKINDFFASHFEMKGCRDVCHGFKHKKLTRPSLDAYFNIVRVYDYLEEMGSGPHKNPVKYNIAFAEGNDIRKYDLFDFAERCFDLWKGFLSAENLM</sequence>
<name>A0A0V8LXU0_9CHLR</name>
<reference evidence="1 2" key="1">
    <citation type="journal article" date="2015" name="Sci. Rep.">
        <title>A comparative genomics and reductive dehalogenase gene transcription study of two chloroethene-respiring bacteria, Dehalococcoides mccartyi strains MB and 11a.</title>
        <authorList>
            <person name="Low A."/>
            <person name="Shen Z."/>
            <person name="Cheng D."/>
            <person name="Rogers M.J."/>
            <person name="Lee P.K."/>
            <person name="He J."/>
        </authorList>
    </citation>
    <scope>NUCLEOTIDE SEQUENCE [LARGE SCALE GENOMIC DNA]</scope>
    <source>
        <strain evidence="1 2">MB</strain>
    </source>
</reference>
<comment type="caution">
    <text evidence="1">The sequence shown here is derived from an EMBL/GenBank/DDBJ whole genome shotgun (WGS) entry which is preliminary data.</text>
</comment>
<dbReference type="Proteomes" id="UP000053577">
    <property type="component" value="Unassembled WGS sequence"/>
</dbReference>
<organism evidence="1 2">
    <name type="scientific">Dehalococcoides mccartyi</name>
    <dbReference type="NCBI Taxonomy" id="61435"/>
    <lineage>
        <taxon>Bacteria</taxon>
        <taxon>Bacillati</taxon>
        <taxon>Chloroflexota</taxon>
        <taxon>Dehalococcoidia</taxon>
        <taxon>Dehalococcoidales</taxon>
        <taxon>Dehalococcoidaceae</taxon>
        <taxon>Dehalococcoides</taxon>
    </lineage>
</organism>
<dbReference type="OrthoDB" id="4737579at2"/>
<evidence type="ECO:0000313" key="1">
    <source>
        <dbReference type="EMBL" id="KSV16327.1"/>
    </source>
</evidence>
<gene>
    <name evidence="1" type="ORF">DA01_05855</name>
</gene>